<evidence type="ECO:0000256" key="1">
    <source>
        <dbReference type="ARBA" id="ARBA00022676"/>
    </source>
</evidence>
<evidence type="ECO:0000313" key="5">
    <source>
        <dbReference type="EMBL" id="BCJ42781.1"/>
    </source>
</evidence>
<evidence type="ECO:0000259" key="3">
    <source>
        <dbReference type="Pfam" id="PF00534"/>
    </source>
</evidence>
<dbReference type="Gene3D" id="3.40.50.2000">
    <property type="entry name" value="Glycogen Phosphorylase B"/>
    <property type="match status" value="2"/>
</dbReference>
<dbReference type="InterPro" id="IPR001296">
    <property type="entry name" value="Glyco_trans_1"/>
</dbReference>
<evidence type="ECO:0000259" key="4">
    <source>
        <dbReference type="Pfam" id="PF13439"/>
    </source>
</evidence>
<dbReference type="PANTHER" id="PTHR12526">
    <property type="entry name" value="GLYCOSYLTRANSFERASE"/>
    <property type="match status" value="1"/>
</dbReference>
<dbReference type="Pfam" id="PF00534">
    <property type="entry name" value="Glycos_transf_1"/>
    <property type="match status" value="1"/>
</dbReference>
<accession>A0ABM7LTW4</accession>
<name>A0ABM7LTW4_9ACTN</name>
<organism evidence="5 6">
    <name type="scientific">Actinoplanes ianthinogenes</name>
    <dbReference type="NCBI Taxonomy" id="122358"/>
    <lineage>
        <taxon>Bacteria</taxon>
        <taxon>Bacillati</taxon>
        <taxon>Actinomycetota</taxon>
        <taxon>Actinomycetes</taxon>
        <taxon>Micromonosporales</taxon>
        <taxon>Micromonosporaceae</taxon>
        <taxon>Actinoplanes</taxon>
    </lineage>
</organism>
<dbReference type="CDD" id="cd03820">
    <property type="entry name" value="GT4_AmsD-like"/>
    <property type="match status" value="1"/>
</dbReference>
<dbReference type="EMBL" id="AP023356">
    <property type="protein sequence ID" value="BCJ42781.1"/>
    <property type="molecule type" value="Genomic_DNA"/>
</dbReference>
<protein>
    <submittedName>
        <fullName evidence="5">Glycosyl transferase family 1</fullName>
    </submittedName>
</protein>
<dbReference type="Proteomes" id="UP000676967">
    <property type="component" value="Chromosome"/>
</dbReference>
<evidence type="ECO:0000313" key="6">
    <source>
        <dbReference type="Proteomes" id="UP000676967"/>
    </source>
</evidence>
<dbReference type="RefSeq" id="WP_189328579.1">
    <property type="nucleotide sequence ID" value="NZ_AP023356.1"/>
</dbReference>
<keyword evidence="6" id="KW-1185">Reference proteome</keyword>
<keyword evidence="2 5" id="KW-0808">Transferase</keyword>
<proteinExistence type="predicted"/>
<dbReference type="InterPro" id="IPR028098">
    <property type="entry name" value="Glyco_trans_4-like_N"/>
</dbReference>
<dbReference type="GO" id="GO:0016740">
    <property type="term" value="F:transferase activity"/>
    <property type="evidence" value="ECO:0007669"/>
    <property type="project" value="UniProtKB-KW"/>
</dbReference>
<dbReference type="SUPFAM" id="SSF53756">
    <property type="entry name" value="UDP-Glycosyltransferase/glycogen phosphorylase"/>
    <property type="match status" value="1"/>
</dbReference>
<feature type="domain" description="Glycosyl transferase family 1" evidence="3">
    <location>
        <begin position="196"/>
        <end position="355"/>
    </location>
</feature>
<evidence type="ECO:0000256" key="2">
    <source>
        <dbReference type="ARBA" id="ARBA00022679"/>
    </source>
</evidence>
<reference evidence="5 6" key="1">
    <citation type="submission" date="2020-08" db="EMBL/GenBank/DDBJ databases">
        <title>Whole genome shotgun sequence of Actinoplanes ianthinogenes NBRC 13996.</title>
        <authorList>
            <person name="Komaki H."/>
            <person name="Tamura T."/>
        </authorList>
    </citation>
    <scope>NUCLEOTIDE SEQUENCE [LARGE SCALE GENOMIC DNA]</scope>
    <source>
        <strain evidence="5 6">NBRC 13996</strain>
    </source>
</reference>
<sequence length="691" mass="76548">MRIAILIHNIYGVGGTNRTVINLAAELSERHDVEIVSILRRLDRPMMEIPAKVSVVGLVDLRRNSADSKDPRNREMSQMVPVEEEFYRFYSRLTDDRVADYLRRTPYDVVVGTRSALNLYVARLGRPGSVRIAQEHMTQDMIPGSVHEAMRLHYPRLSAVTTVTEADATAVRELLGPDAPPVSAIPNSVPEPSVTPTRGDRKIVVAAGRLHPIKRYDLLVRAFAKVITERPDWTLRIYGDGGESRRLGTLIADLGLQNHVFRMGGYSPLDAEWVKGSIAAVTSDKESFGMTIVEAMRCGLPVVSTACPVGPAEIIRDGEDGLLVPTGDVDAIATALLRLMNDDELRVRFGVAARENSRRYDPALIAGRYERLFQEHLAAGRPLRSVAARLRTPARTLRSSGRALIRVLPDFKVRKDVSPVASCHLENGQVIVTVPGDGLPRHLTHLVCRPRRIEGVRKAVKIPLAGDPAQWSAAFPARSEVFAEGRWDLYLSDRRSRLYRLRAGVLDVRDFIGGDETAPFTRNVPYPTKDKFVAVAAWSRAEHAELGEIRYGLETITVTGRLIAGDFGGTTPTLVLTAREREETLTVDGADEGAGHFSFDVPVARLAASRLRRYEDWDAAVSRGPDGTGITIARLMDDVVERKRTYVYPSVRVDDEQPPELFEETPVAEVRITPYLTIQSGLAFVVTDRPV</sequence>
<dbReference type="PANTHER" id="PTHR12526:SF627">
    <property type="entry name" value="D-RHAMNOSYLTRANSFERASE WBPZ"/>
    <property type="match status" value="1"/>
</dbReference>
<feature type="domain" description="Glycosyltransferase subfamily 4-like N-terminal" evidence="4">
    <location>
        <begin position="13"/>
        <end position="189"/>
    </location>
</feature>
<gene>
    <name evidence="5" type="ORF">Aiant_34380</name>
</gene>
<dbReference type="Pfam" id="PF13439">
    <property type="entry name" value="Glyco_transf_4"/>
    <property type="match status" value="1"/>
</dbReference>
<keyword evidence="1" id="KW-0328">Glycosyltransferase</keyword>